<dbReference type="Proteomes" id="UP000887116">
    <property type="component" value="Unassembled WGS sequence"/>
</dbReference>
<accession>A0A8X6FHF4</accession>
<keyword evidence="2" id="KW-1185">Reference proteome</keyword>
<dbReference type="OrthoDB" id="616263at2759"/>
<protein>
    <submittedName>
        <fullName evidence="1">Uncharacterized protein</fullName>
    </submittedName>
</protein>
<gene>
    <name evidence="1" type="ORF">TNCT_469541</name>
</gene>
<organism evidence="1 2">
    <name type="scientific">Trichonephila clavata</name>
    <name type="common">Joro spider</name>
    <name type="synonym">Nephila clavata</name>
    <dbReference type="NCBI Taxonomy" id="2740835"/>
    <lineage>
        <taxon>Eukaryota</taxon>
        <taxon>Metazoa</taxon>
        <taxon>Ecdysozoa</taxon>
        <taxon>Arthropoda</taxon>
        <taxon>Chelicerata</taxon>
        <taxon>Arachnida</taxon>
        <taxon>Araneae</taxon>
        <taxon>Araneomorphae</taxon>
        <taxon>Entelegynae</taxon>
        <taxon>Araneoidea</taxon>
        <taxon>Nephilidae</taxon>
        <taxon>Trichonephila</taxon>
    </lineage>
</organism>
<comment type="caution">
    <text evidence="1">The sequence shown here is derived from an EMBL/GenBank/DDBJ whole genome shotgun (WGS) entry which is preliminary data.</text>
</comment>
<name>A0A8X6FHF4_TRICU</name>
<sequence>MHKKSAAETNRVVAETYIATKTAGFVGHDIADWFQHFKNHDFNVEDQERSGSSKKMYDKELEELLDQDPCQMLAGTVSKRLKALGIAYPEGKSLSAVCV</sequence>
<evidence type="ECO:0000313" key="1">
    <source>
        <dbReference type="EMBL" id="GFQ80227.1"/>
    </source>
</evidence>
<dbReference type="AlphaFoldDB" id="A0A8X6FHF4"/>
<evidence type="ECO:0000313" key="2">
    <source>
        <dbReference type="Proteomes" id="UP000887116"/>
    </source>
</evidence>
<proteinExistence type="predicted"/>
<dbReference type="EMBL" id="BMAO01022198">
    <property type="protein sequence ID" value="GFQ80227.1"/>
    <property type="molecule type" value="Genomic_DNA"/>
</dbReference>
<reference evidence="1" key="1">
    <citation type="submission" date="2020-07" db="EMBL/GenBank/DDBJ databases">
        <title>Multicomponent nature underlies the extraordinary mechanical properties of spider dragline silk.</title>
        <authorList>
            <person name="Kono N."/>
            <person name="Nakamura H."/>
            <person name="Mori M."/>
            <person name="Yoshida Y."/>
            <person name="Ohtoshi R."/>
            <person name="Malay A.D."/>
            <person name="Moran D.A.P."/>
            <person name="Tomita M."/>
            <person name="Numata K."/>
            <person name="Arakawa K."/>
        </authorList>
    </citation>
    <scope>NUCLEOTIDE SEQUENCE</scope>
</reference>